<name>A0AC35U9F8_9BILA</name>
<accession>A0AC35U9F8</accession>
<sequence>MQTFVERYCHTKAKDIPQTEPIHDKSYVDEDLNDKVELFLERVIEIYINSWYATQFDNDTAFLAEIKHHLCYGGRQLLHRIRATDVQKMILEQLLPLILLHLDRVSNCELKKEEEILRRTFPNDLHYSVTSDENMQKYMNTLAEKVLKKVVDMGRVSGRIGDDTTNVWPSKSGLHLLEDLVVNFLFHPLFDFASDPDNLNRLFLQLVDGGVVASPDYSHRQPLQIRDKQVTFLNGLEQQILLSLQDSLIQVKLGDIIKDGRLLQTFELFLEDFNGPAGLLQILKNLGMLHKTLQKIERADDYEMVLREVEFDCHQLYATWKNYKAVADNHVMPLKTNFLNEAMFKSLKHDLDDRNVIAVDKMIEDVYRNVYETLSKSYLTTFCQSEYYFGYLSGSPPQDIAPFIEKEELKVGPSGKILENSFSFSSFRNRVWSVMIPSGGDELEGGIDVFDNLEMNPTIEIPIDEAEYKNMGTIPLKNNGTKLSIRIEDIETRKDLITTRPYYLYAIAIISTDISALEPVSTEWVVLRKPEEFYTLEAKLVEFHGSVGRSFEQLPPKKSFTCRDRRMFLDNLPKFEAFLNHINQHILLKNSELFYSFLSSPDEFKDTITLGELNPWRAVKKVPQKLSRERGQNLKSFILNSLSNIMSTPSTGNFSCYHRSSSNFDCYSVNDNLSVSSNIESEGVPRPGQNKQQKGHPNLSLKDTQELERCLKCFKAPVNNLKLFDLILLLTTKSIHFPKWLYRIILLIESIGNKYFSETINAYLTTRIKAALSSSAISSLISSLHTSLFDSTYTISTPQEKDLRKELSKRKFMDLCSTSIPGYNALSYCFEDLPTSLDNIFDAFQHPKLNRHLVVIVMDRIIEVLFKEN</sequence>
<reference evidence="2" key="1">
    <citation type="submission" date="2016-11" db="UniProtKB">
        <authorList>
            <consortium name="WormBaseParasite"/>
        </authorList>
    </citation>
    <scope>IDENTIFICATION</scope>
    <source>
        <strain evidence="2">KR3021</strain>
    </source>
</reference>
<evidence type="ECO:0000313" key="1">
    <source>
        <dbReference type="Proteomes" id="UP000095286"/>
    </source>
</evidence>
<dbReference type="WBParaSite" id="RSKR_0000927300.1">
    <property type="protein sequence ID" value="RSKR_0000927300.1"/>
    <property type="gene ID" value="RSKR_0000927300"/>
</dbReference>
<dbReference type="Proteomes" id="UP000095286">
    <property type="component" value="Unplaced"/>
</dbReference>
<evidence type="ECO:0000313" key="2">
    <source>
        <dbReference type="WBParaSite" id="RSKR_0000927300.1"/>
    </source>
</evidence>
<organism evidence="1 2">
    <name type="scientific">Rhabditophanes sp. KR3021</name>
    <dbReference type="NCBI Taxonomy" id="114890"/>
    <lineage>
        <taxon>Eukaryota</taxon>
        <taxon>Metazoa</taxon>
        <taxon>Ecdysozoa</taxon>
        <taxon>Nematoda</taxon>
        <taxon>Chromadorea</taxon>
        <taxon>Rhabditida</taxon>
        <taxon>Tylenchina</taxon>
        <taxon>Panagrolaimomorpha</taxon>
        <taxon>Strongyloidoidea</taxon>
        <taxon>Alloionematidae</taxon>
        <taxon>Rhabditophanes</taxon>
    </lineage>
</organism>
<proteinExistence type="predicted"/>
<protein>
    <submittedName>
        <fullName evidence="2">Sorting nexin-14</fullName>
    </submittedName>
</protein>